<comment type="caution">
    <text evidence="2">The sequence shown here is derived from an EMBL/GenBank/DDBJ whole genome shotgun (WGS) entry which is preliminary data.</text>
</comment>
<feature type="non-terminal residue" evidence="2">
    <location>
        <position position="213"/>
    </location>
</feature>
<dbReference type="Pfam" id="PF14322">
    <property type="entry name" value="SusD-like_3"/>
    <property type="match status" value="1"/>
</dbReference>
<dbReference type="Proteomes" id="UP000323717">
    <property type="component" value="Unassembled WGS sequence"/>
</dbReference>
<evidence type="ECO:0000259" key="1">
    <source>
        <dbReference type="Pfam" id="PF14322"/>
    </source>
</evidence>
<proteinExistence type="predicted"/>
<dbReference type="Gene3D" id="1.25.40.390">
    <property type="match status" value="1"/>
</dbReference>
<sequence length="213" mass="24483">MKINKIISGVFSLLILSSFIGCTEIEDHPDGRTDYSDLFTTNRKTYTYMNQCYGWILNYGMNYNYTMLAGCTDEAKDSWELQNGVTRKWNEGQLSPFSNPLEGIEGNPENYNYYYQGIRACNIFLANIPTASVYSEDIRNSFKAQVLTLRAFYYLQLVKRYGGVPIITTPDYDYTKVKRGTFGECARQILADCQAAIDIPTVEEWGWRSLDKE</sequence>
<organism evidence="2 3">
    <name type="scientific">Bacteroides ovatus</name>
    <dbReference type="NCBI Taxonomy" id="28116"/>
    <lineage>
        <taxon>Bacteria</taxon>
        <taxon>Pseudomonadati</taxon>
        <taxon>Bacteroidota</taxon>
        <taxon>Bacteroidia</taxon>
        <taxon>Bacteroidales</taxon>
        <taxon>Bacteroidaceae</taxon>
        <taxon>Bacteroides</taxon>
    </lineage>
</organism>
<gene>
    <name evidence="2" type="ORF">F3D71_05275</name>
</gene>
<dbReference type="InterPro" id="IPR033985">
    <property type="entry name" value="SusD-like_N"/>
</dbReference>
<reference evidence="2 3" key="1">
    <citation type="journal article" date="2019" name="Nat. Med.">
        <title>A library of human gut bacterial isolates paired with longitudinal multiomics data enables mechanistic microbiome research.</title>
        <authorList>
            <person name="Poyet M."/>
            <person name="Groussin M."/>
            <person name="Gibbons S.M."/>
            <person name="Avila-Pacheco J."/>
            <person name="Jiang X."/>
            <person name="Kearney S.M."/>
            <person name="Perrotta A.R."/>
            <person name="Berdy B."/>
            <person name="Zhao S."/>
            <person name="Lieberman T.D."/>
            <person name="Swanson P.K."/>
            <person name="Smith M."/>
            <person name="Roesemann S."/>
            <person name="Alexander J.E."/>
            <person name="Rich S.A."/>
            <person name="Livny J."/>
            <person name="Vlamakis H."/>
            <person name="Clish C."/>
            <person name="Bullock K."/>
            <person name="Deik A."/>
            <person name="Scott J."/>
            <person name="Pierce K.A."/>
            <person name="Xavier R.J."/>
            <person name="Alm E.J."/>
        </authorList>
    </citation>
    <scope>NUCLEOTIDE SEQUENCE [LARGE SCALE GENOMIC DNA]</scope>
    <source>
        <strain evidence="2 3">BIOML-A163</strain>
    </source>
</reference>
<evidence type="ECO:0000313" key="3">
    <source>
        <dbReference type="Proteomes" id="UP000323717"/>
    </source>
</evidence>
<accession>A0A5M5C8S0</accession>
<dbReference type="InterPro" id="IPR011990">
    <property type="entry name" value="TPR-like_helical_dom_sf"/>
</dbReference>
<dbReference type="PROSITE" id="PS51257">
    <property type="entry name" value="PROKAR_LIPOPROTEIN"/>
    <property type="match status" value="1"/>
</dbReference>
<feature type="domain" description="SusD-like N-terminal" evidence="1">
    <location>
        <begin position="68"/>
        <end position="198"/>
    </location>
</feature>
<protein>
    <submittedName>
        <fullName evidence="2">RagB/SusD family nutrient uptake outer membrane protein</fullName>
    </submittedName>
</protein>
<dbReference type="SUPFAM" id="SSF48452">
    <property type="entry name" value="TPR-like"/>
    <property type="match status" value="1"/>
</dbReference>
<dbReference type="EMBL" id="VWLE01000041">
    <property type="protein sequence ID" value="KAA3953619.1"/>
    <property type="molecule type" value="Genomic_DNA"/>
</dbReference>
<evidence type="ECO:0000313" key="2">
    <source>
        <dbReference type="EMBL" id="KAA3953619.1"/>
    </source>
</evidence>
<name>A0A5M5C8S0_BACOV</name>
<dbReference type="AlphaFoldDB" id="A0A5M5C8S0"/>